<keyword evidence="3" id="KW-0804">Transcription</keyword>
<organism evidence="5">
    <name type="scientific">uncultured bacterium B26B6</name>
    <dbReference type="NCBI Taxonomy" id="1329636"/>
    <lineage>
        <taxon>Bacteria</taxon>
        <taxon>environmental samples</taxon>
    </lineage>
</organism>
<dbReference type="PANTHER" id="PTHR43130:SF3">
    <property type="entry name" value="HTH-TYPE TRANSCRIPTIONAL REGULATOR RV1931C"/>
    <property type="match status" value="1"/>
</dbReference>
<dbReference type="InterPro" id="IPR052158">
    <property type="entry name" value="INH-QAR"/>
</dbReference>
<keyword evidence="1" id="KW-0805">Transcription regulation</keyword>
<keyword evidence="2" id="KW-0238">DNA-binding</keyword>
<reference evidence="5" key="1">
    <citation type="submission" date="2013-03" db="EMBL/GenBank/DDBJ databases">
        <authorList>
            <person name="Ballestriero F."/>
        </authorList>
    </citation>
    <scope>NUCLEOTIDE SEQUENCE</scope>
</reference>
<evidence type="ECO:0000256" key="2">
    <source>
        <dbReference type="ARBA" id="ARBA00023125"/>
    </source>
</evidence>
<evidence type="ECO:0000313" key="5">
    <source>
        <dbReference type="EMBL" id="AGO87439.1"/>
    </source>
</evidence>
<dbReference type="PANTHER" id="PTHR43130">
    <property type="entry name" value="ARAC-FAMILY TRANSCRIPTIONAL REGULATOR"/>
    <property type="match status" value="1"/>
</dbReference>
<dbReference type="Pfam" id="PF01965">
    <property type="entry name" value="DJ-1_PfpI"/>
    <property type="match status" value="1"/>
</dbReference>
<accession>S4W6D4</accession>
<dbReference type="SUPFAM" id="SSF46689">
    <property type="entry name" value="Homeodomain-like"/>
    <property type="match status" value="2"/>
</dbReference>
<protein>
    <recommendedName>
        <fullName evidence="4">HTH araC/xylS-type domain-containing protein</fullName>
    </recommendedName>
</protein>
<dbReference type="Pfam" id="PF12833">
    <property type="entry name" value="HTH_18"/>
    <property type="match status" value="1"/>
</dbReference>
<dbReference type="PROSITE" id="PS01124">
    <property type="entry name" value="HTH_ARAC_FAMILY_2"/>
    <property type="match status" value="1"/>
</dbReference>
<dbReference type="InterPro" id="IPR018060">
    <property type="entry name" value="HTH_AraC"/>
</dbReference>
<dbReference type="PROSITE" id="PS00041">
    <property type="entry name" value="HTH_ARAC_FAMILY_1"/>
    <property type="match status" value="1"/>
</dbReference>
<dbReference type="InterPro" id="IPR009057">
    <property type="entry name" value="Homeodomain-like_sf"/>
</dbReference>
<dbReference type="SMART" id="SM00342">
    <property type="entry name" value="HTH_ARAC"/>
    <property type="match status" value="1"/>
</dbReference>
<dbReference type="GO" id="GO:0043565">
    <property type="term" value="F:sequence-specific DNA binding"/>
    <property type="evidence" value="ECO:0007669"/>
    <property type="project" value="InterPro"/>
</dbReference>
<evidence type="ECO:0000256" key="1">
    <source>
        <dbReference type="ARBA" id="ARBA00023015"/>
    </source>
</evidence>
<dbReference type="InterPro" id="IPR018062">
    <property type="entry name" value="HTH_AraC-typ_CS"/>
</dbReference>
<sequence>MHIGLLVIPQFGLLGLGAVMEVLYQFSKRLPENQLTWEIVTADKRAVTASSGAAIQPGCTIDADVNYHSIIVFGAQGAWEYSDNRVFNWLRFHASRGTRFGTVMSGAWVLAKAGLLNGFRCSVHWQDIEAFKEVYPLVKISSDIYSIDDQRFSCSGGHVASDMTLHLLSQWFDQDIVTEVREVLLHERLRDPGESQRFSLDKRLATSNPYLLQFVEKLESSTDNPLQVEQICAEIGLSQRRIEQLFQQHFNKTPKQYQLEWRLTRARDLLVATTLPVREIALITGFDNLGHFSTAFGKLFKMPPSSVRK</sequence>
<feature type="domain" description="HTH araC/xylS-type" evidence="4">
    <location>
        <begin position="212"/>
        <end position="309"/>
    </location>
</feature>
<evidence type="ECO:0000259" key="4">
    <source>
        <dbReference type="PROSITE" id="PS01124"/>
    </source>
</evidence>
<evidence type="ECO:0000256" key="3">
    <source>
        <dbReference type="ARBA" id="ARBA00023163"/>
    </source>
</evidence>
<dbReference type="Gene3D" id="3.40.50.880">
    <property type="match status" value="1"/>
</dbReference>
<dbReference type="EMBL" id="KC810033">
    <property type="protein sequence ID" value="AGO87439.1"/>
    <property type="molecule type" value="Genomic_DNA"/>
</dbReference>
<dbReference type="InterPro" id="IPR002818">
    <property type="entry name" value="DJ-1/PfpI"/>
</dbReference>
<proteinExistence type="predicted"/>
<dbReference type="SUPFAM" id="SSF52317">
    <property type="entry name" value="Class I glutamine amidotransferase-like"/>
    <property type="match status" value="1"/>
</dbReference>
<dbReference type="Gene3D" id="1.10.10.60">
    <property type="entry name" value="Homeodomain-like"/>
    <property type="match status" value="2"/>
</dbReference>
<dbReference type="GO" id="GO:0003700">
    <property type="term" value="F:DNA-binding transcription factor activity"/>
    <property type="evidence" value="ECO:0007669"/>
    <property type="project" value="InterPro"/>
</dbReference>
<dbReference type="AlphaFoldDB" id="S4W6D4"/>
<name>S4W6D4_9BACT</name>
<dbReference type="CDD" id="cd03136">
    <property type="entry name" value="GATase1_AraC_ArgR_like"/>
    <property type="match status" value="1"/>
</dbReference>
<dbReference type="InterPro" id="IPR029062">
    <property type="entry name" value="Class_I_gatase-like"/>
</dbReference>